<evidence type="ECO:0000313" key="2">
    <source>
        <dbReference type="Proteomes" id="UP000245711"/>
    </source>
</evidence>
<gene>
    <name evidence="1" type="ORF">CBI38_22710</name>
</gene>
<keyword evidence="1" id="KW-0378">Hydrolase</keyword>
<sequence>MSIRNTRSPGRIWKKAHGRCPVMRELLPVPMQAAMGGDVYSGIARASGTLWCGRERANEGRRSDTVLVFCHPSSNFVGHYALTPCAELGLDAVGVVTRYAGNDTQVILENCVADLGSIIKHLREGEGYERIVLVGNSGGGGLAALYQAEAENPSIRDAPGGGGTDLTRAELPPVDALVMLNAHAGRADLIQGWLDPAIISEDDPFRRDPELDLFSGRRVPLDPEWVATYRDAQACRMTRITDWVKAQLTELTERYGADVPDLPFRVHGTCADPRFVDVTLDASDREPGTLWGDPMSANLRPVTLGSFSTLRSWLSQWSVADTNGYGPTCLERVSVPVFVAYGTADRGCFPSMASALYEGAPHPRKELLAVTGAGHYFDGRPDLVSDTLTSIIKWLD</sequence>
<dbReference type="OrthoDB" id="2062670at2"/>
<dbReference type="Gene3D" id="3.40.50.1820">
    <property type="entry name" value="alpha/beta hydrolase"/>
    <property type="match status" value="1"/>
</dbReference>
<dbReference type="SUPFAM" id="SSF53474">
    <property type="entry name" value="alpha/beta-Hydrolases"/>
    <property type="match status" value="1"/>
</dbReference>
<name>A0A2S2BZC3_9NOCA</name>
<dbReference type="Proteomes" id="UP000245711">
    <property type="component" value="Chromosome"/>
</dbReference>
<dbReference type="EMBL" id="CP021354">
    <property type="protein sequence ID" value="AWK73952.1"/>
    <property type="molecule type" value="Genomic_DNA"/>
</dbReference>
<dbReference type="AlphaFoldDB" id="A0A2S2BZC3"/>
<dbReference type="KEGG" id="roz:CBI38_22710"/>
<dbReference type="GO" id="GO:0016787">
    <property type="term" value="F:hydrolase activity"/>
    <property type="evidence" value="ECO:0007669"/>
    <property type="project" value="UniProtKB-KW"/>
</dbReference>
<protein>
    <submittedName>
        <fullName evidence="1">Alpha/beta hydrolase</fullName>
    </submittedName>
</protein>
<reference evidence="1 2" key="1">
    <citation type="submission" date="2017-05" db="EMBL/GenBank/DDBJ databases">
        <title>Isolation of Rhodococcus sp. S2-17 biodegrading of BP-3.</title>
        <authorList>
            <person name="Lee Y."/>
            <person name="Kim K.H."/>
            <person name="Chun B.H."/>
            <person name="Jung H.S."/>
            <person name="Jeon C.O."/>
        </authorList>
    </citation>
    <scope>NUCLEOTIDE SEQUENCE [LARGE SCALE GENOMIC DNA]</scope>
    <source>
        <strain evidence="1 2">S2-17</strain>
    </source>
</reference>
<proteinExistence type="predicted"/>
<keyword evidence="2" id="KW-1185">Reference proteome</keyword>
<dbReference type="InterPro" id="IPR029058">
    <property type="entry name" value="AB_hydrolase_fold"/>
</dbReference>
<accession>A0A2S2BZC3</accession>
<evidence type="ECO:0000313" key="1">
    <source>
        <dbReference type="EMBL" id="AWK73952.1"/>
    </source>
</evidence>
<organism evidence="1 2">
    <name type="scientific">Rhodococcus oxybenzonivorans</name>
    <dbReference type="NCBI Taxonomy" id="1990687"/>
    <lineage>
        <taxon>Bacteria</taxon>
        <taxon>Bacillati</taxon>
        <taxon>Actinomycetota</taxon>
        <taxon>Actinomycetes</taxon>
        <taxon>Mycobacteriales</taxon>
        <taxon>Nocardiaceae</taxon>
        <taxon>Rhodococcus</taxon>
    </lineage>
</organism>